<gene>
    <name evidence="2" type="ORF">SDC9_131071</name>
</gene>
<name>A0A645D470_9ZZZZ</name>
<feature type="region of interest" description="Disordered" evidence="1">
    <location>
        <begin position="58"/>
        <end position="79"/>
    </location>
</feature>
<evidence type="ECO:0000256" key="1">
    <source>
        <dbReference type="SAM" id="MobiDB-lite"/>
    </source>
</evidence>
<proteinExistence type="predicted"/>
<feature type="region of interest" description="Disordered" evidence="1">
    <location>
        <begin position="160"/>
        <end position="202"/>
    </location>
</feature>
<dbReference type="AlphaFoldDB" id="A0A645D470"/>
<evidence type="ECO:0000313" key="2">
    <source>
        <dbReference type="EMBL" id="MPM84001.1"/>
    </source>
</evidence>
<comment type="caution">
    <text evidence="2">The sequence shown here is derived from an EMBL/GenBank/DDBJ whole genome shotgun (WGS) entry which is preliminary data.</text>
</comment>
<reference evidence="2" key="1">
    <citation type="submission" date="2019-08" db="EMBL/GenBank/DDBJ databases">
        <authorList>
            <person name="Kucharzyk K."/>
            <person name="Murdoch R.W."/>
            <person name="Higgins S."/>
            <person name="Loffler F."/>
        </authorList>
    </citation>
    <scope>NUCLEOTIDE SEQUENCE</scope>
</reference>
<protein>
    <submittedName>
        <fullName evidence="2">Uncharacterized protein</fullName>
    </submittedName>
</protein>
<accession>A0A645D470</accession>
<feature type="region of interest" description="Disordered" evidence="1">
    <location>
        <begin position="1"/>
        <end position="22"/>
    </location>
</feature>
<sequence>MSQQKGGHIGLRPRGDDGHRVGALPQRFCHQLHRAHGGQGAVRLGEAGTVQSRLTVDIPGGDGIGEERPGTAHGDGGMDVQQSAHAPCVIGGFLDGLISGHGGDGQNVQRGAGLCQHPRHGVVVTGVSVQNDRTSERICHMRFPFRMVLRRITSPQRLEARRQSAAVWRGCGPPGQRPPDPESSQDREWGRPGWSPRPGTRP</sequence>
<organism evidence="2">
    <name type="scientific">bioreactor metagenome</name>
    <dbReference type="NCBI Taxonomy" id="1076179"/>
    <lineage>
        <taxon>unclassified sequences</taxon>
        <taxon>metagenomes</taxon>
        <taxon>ecological metagenomes</taxon>
    </lineage>
</organism>
<dbReference type="EMBL" id="VSSQ01032668">
    <property type="protein sequence ID" value="MPM84001.1"/>
    <property type="molecule type" value="Genomic_DNA"/>
</dbReference>